<evidence type="ECO:0000256" key="5">
    <source>
        <dbReference type="ARBA" id="ARBA00022989"/>
    </source>
</evidence>
<keyword evidence="6 8" id="KW-0072">Autophagy</keyword>
<keyword evidence="4 8" id="KW-0812">Transmembrane</keyword>
<comment type="similarity">
    <text evidence="2 8">Belongs to the ATG22 family.</text>
</comment>
<dbReference type="PANTHER" id="PTHR23519">
    <property type="entry name" value="AUTOPHAGY-RELATED PROTEIN 22"/>
    <property type="match status" value="1"/>
</dbReference>
<feature type="transmembrane region" description="Helical" evidence="8">
    <location>
        <begin position="154"/>
        <end position="176"/>
    </location>
</feature>
<dbReference type="GO" id="GO:0006914">
    <property type="term" value="P:autophagy"/>
    <property type="evidence" value="ECO:0007669"/>
    <property type="project" value="UniProtKB-KW"/>
</dbReference>
<dbReference type="InterPro" id="IPR036259">
    <property type="entry name" value="MFS_trans_sf"/>
</dbReference>
<comment type="caution">
    <text evidence="8">Lacks conserved residue(s) required for the propagation of feature annotation.</text>
</comment>
<comment type="function">
    <text evidence="8">Vacuolar effluxer which mediate the efflux of amino acids resulting from autophagic degradation. The release of autophagic amino acids allows the maintenance of protein synthesis and viability during nitrogen starvation.</text>
</comment>
<comment type="subcellular location">
    <subcellularLocation>
        <location evidence="1 8">Vacuole membrane</location>
        <topology evidence="1 8">Multi-pass membrane protein</topology>
    </subcellularLocation>
</comment>
<evidence type="ECO:0000256" key="8">
    <source>
        <dbReference type="RuleBase" id="RU363073"/>
    </source>
</evidence>
<feature type="transmembrane region" description="Helical" evidence="8">
    <location>
        <begin position="280"/>
        <end position="298"/>
    </location>
</feature>
<evidence type="ECO:0000256" key="6">
    <source>
        <dbReference type="ARBA" id="ARBA00023006"/>
    </source>
</evidence>
<evidence type="ECO:0000313" key="9">
    <source>
        <dbReference type="EMBL" id="ODQ61113.1"/>
    </source>
</evidence>
<dbReference type="RefSeq" id="XP_019040320.1">
    <property type="nucleotide sequence ID" value="XM_019184608.1"/>
</dbReference>
<feature type="transmembrane region" description="Helical" evidence="8">
    <location>
        <begin position="250"/>
        <end position="268"/>
    </location>
</feature>
<evidence type="ECO:0000313" key="10">
    <source>
        <dbReference type="Proteomes" id="UP000094112"/>
    </source>
</evidence>
<feature type="transmembrane region" description="Helical" evidence="8">
    <location>
        <begin position="83"/>
        <end position="102"/>
    </location>
</feature>
<dbReference type="Gene3D" id="1.20.1250.20">
    <property type="entry name" value="MFS general substrate transporter like domains"/>
    <property type="match status" value="1"/>
</dbReference>
<dbReference type="Proteomes" id="UP000094112">
    <property type="component" value="Unassembled WGS sequence"/>
</dbReference>
<feature type="transmembrane region" description="Helical" evidence="8">
    <location>
        <begin position="123"/>
        <end position="142"/>
    </location>
</feature>
<evidence type="ECO:0000256" key="1">
    <source>
        <dbReference type="ARBA" id="ARBA00004128"/>
    </source>
</evidence>
<reference evidence="9 10" key="1">
    <citation type="journal article" date="2016" name="Proc. Natl. Acad. Sci. U.S.A.">
        <title>Comparative genomics of biotechnologically important yeasts.</title>
        <authorList>
            <person name="Riley R."/>
            <person name="Haridas S."/>
            <person name="Wolfe K.H."/>
            <person name="Lopes M.R."/>
            <person name="Hittinger C.T."/>
            <person name="Goeker M."/>
            <person name="Salamov A.A."/>
            <person name="Wisecaver J.H."/>
            <person name="Long T.M."/>
            <person name="Calvey C.H."/>
            <person name="Aerts A.L."/>
            <person name="Barry K.W."/>
            <person name="Choi C."/>
            <person name="Clum A."/>
            <person name="Coughlan A.Y."/>
            <person name="Deshpande S."/>
            <person name="Douglass A.P."/>
            <person name="Hanson S.J."/>
            <person name="Klenk H.-P."/>
            <person name="LaButti K.M."/>
            <person name="Lapidus A."/>
            <person name="Lindquist E.A."/>
            <person name="Lipzen A.M."/>
            <person name="Meier-Kolthoff J.P."/>
            <person name="Ohm R.A."/>
            <person name="Otillar R.P."/>
            <person name="Pangilinan J.L."/>
            <person name="Peng Y."/>
            <person name="Rokas A."/>
            <person name="Rosa C.A."/>
            <person name="Scheuner C."/>
            <person name="Sibirny A.A."/>
            <person name="Slot J.C."/>
            <person name="Stielow J.B."/>
            <person name="Sun H."/>
            <person name="Kurtzman C.P."/>
            <person name="Blackwell M."/>
            <person name="Grigoriev I.V."/>
            <person name="Jeffries T.W."/>
        </authorList>
    </citation>
    <scope>NUCLEOTIDE SEQUENCE [LARGE SCALE GENOMIC DNA]</scope>
    <source>
        <strain evidence="10">ATCC 58044 / CBS 1984 / NCYC 433 / NRRL Y-366-8</strain>
    </source>
</reference>
<dbReference type="SUPFAM" id="SSF103473">
    <property type="entry name" value="MFS general substrate transporter"/>
    <property type="match status" value="1"/>
</dbReference>
<dbReference type="EMBL" id="KV454209">
    <property type="protein sequence ID" value="ODQ61113.1"/>
    <property type="molecule type" value="Genomic_DNA"/>
</dbReference>
<keyword evidence="10" id="KW-1185">Reference proteome</keyword>
<keyword evidence="8" id="KW-0029">Amino-acid transport</keyword>
<dbReference type="InterPro" id="IPR024671">
    <property type="entry name" value="Atg22-like"/>
</dbReference>
<evidence type="ECO:0000256" key="2">
    <source>
        <dbReference type="ARBA" id="ARBA00006978"/>
    </source>
</evidence>
<dbReference type="Pfam" id="PF11700">
    <property type="entry name" value="ATG22"/>
    <property type="match status" value="1"/>
</dbReference>
<evidence type="ECO:0000256" key="7">
    <source>
        <dbReference type="ARBA" id="ARBA00023136"/>
    </source>
</evidence>
<name>A0A1E3P6X3_WICAA</name>
<dbReference type="InterPro" id="IPR050495">
    <property type="entry name" value="ATG22/LtaA_families"/>
</dbReference>
<keyword evidence="8" id="KW-0926">Vacuole</keyword>
<keyword evidence="5 8" id="KW-1133">Transmembrane helix</keyword>
<gene>
    <name evidence="9" type="ORF">WICANDRAFT_77760</name>
</gene>
<evidence type="ECO:0000256" key="3">
    <source>
        <dbReference type="ARBA" id="ARBA00022448"/>
    </source>
</evidence>
<proteinExistence type="inferred from homology"/>
<keyword evidence="7 8" id="KW-0472">Membrane</keyword>
<dbReference type="STRING" id="683960.A0A1E3P6X3"/>
<dbReference type="OrthoDB" id="42657at2759"/>
<keyword evidence="3 8" id="KW-0813">Transport</keyword>
<protein>
    <recommendedName>
        <fullName evidence="8">Autophagy-related protein</fullName>
    </recommendedName>
</protein>
<dbReference type="PANTHER" id="PTHR23519:SF2">
    <property type="entry name" value="AUTOPHAGY-RELATED PROTEIN 22"/>
    <property type="match status" value="1"/>
</dbReference>
<dbReference type="AlphaFoldDB" id="A0A1E3P6X3"/>
<sequence length="303" mass="34051">MFSMIFILPIIIPNGSKWITSGAYIGMISFTALYESCLSSIIPGLIRQGEDSKEVSGRSMIFSDFGALSVLIAGYIFALAEISLNYCVFGIGLIVFSISFQLKKLGQGENRMLQWRSNVIKLCIAWGLWNCGMVNFMMIVNMKFRKLYLGNDPMYTGFMIWSFTCAAFGTFCWMKIGNIGRCWVYGLSLFTMAIYLYVIVGVFDWNPLGLKYGIEFWVIECLYIAISSSFRSLNRALYSEVLPKGEESQFFGLEILVGIVGNWIIGYLGSIIKTRFEKDGFVVIVSLVMSMASLAVYGQCDLN</sequence>
<dbReference type="GO" id="GO:0005774">
    <property type="term" value="C:vacuolar membrane"/>
    <property type="evidence" value="ECO:0007669"/>
    <property type="project" value="UniProtKB-SubCell"/>
</dbReference>
<evidence type="ECO:0000256" key="4">
    <source>
        <dbReference type="ARBA" id="ARBA00022692"/>
    </source>
</evidence>
<feature type="transmembrane region" description="Helical" evidence="8">
    <location>
        <begin position="183"/>
        <end position="203"/>
    </location>
</feature>
<accession>A0A1E3P6X3</accession>
<dbReference type="GO" id="GO:0032974">
    <property type="term" value="P:amino acid transmembrane export from vacuole"/>
    <property type="evidence" value="ECO:0007669"/>
    <property type="project" value="TreeGrafter"/>
</dbReference>
<organism evidence="9 10">
    <name type="scientific">Wickerhamomyces anomalus (strain ATCC 58044 / CBS 1984 / NCYC 433 / NRRL Y-366-8)</name>
    <name type="common">Yeast</name>
    <name type="synonym">Hansenula anomala</name>
    <dbReference type="NCBI Taxonomy" id="683960"/>
    <lineage>
        <taxon>Eukaryota</taxon>
        <taxon>Fungi</taxon>
        <taxon>Dikarya</taxon>
        <taxon>Ascomycota</taxon>
        <taxon>Saccharomycotina</taxon>
        <taxon>Saccharomycetes</taxon>
        <taxon>Phaffomycetales</taxon>
        <taxon>Wickerhamomycetaceae</taxon>
        <taxon>Wickerhamomyces</taxon>
    </lineage>
</organism>
<dbReference type="GeneID" id="30201854"/>